<keyword evidence="2" id="KW-0812">Transmembrane</keyword>
<sequence>MVLGDSVGIESDQLVYDYLSRVGDLAQRRALTSGDRMRLVARLRSEIEQRRSSEGAETPAAVQRILAGLGTPDEAVAGVAPRSGHGTVPVQRVDDTVMSPHLAPESELSPSAEVPDWWRVEPGPFTPGDAVHGFTGGVEIPEMLKPPPPRDGQAGERTAAVERTEADTGTAGTGEEAGTARASLLRRADGAPVPPLLLLVALILLVGALLGNWYVVAAGWGLAYLTRTLSRTESWWAVMGLPGLVLAAGAVWLWGRTEGRWGDPVPEGALGSAVADALPWLVRAAAVASAGYVTWRSRRPG</sequence>
<name>A0ABP3JD18_9ACTN</name>
<feature type="region of interest" description="Disordered" evidence="1">
    <location>
        <begin position="144"/>
        <end position="178"/>
    </location>
</feature>
<proteinExistence type="predicted"/>
<organism evidence="3 4">
    <name type="scientific">Streptomyces stramineus</name>
    <dbReference type="NCBI Taxonomy" id="173861"/>
    <lineage>
        <taxon>Bacteria</taxon>
        <taxon>Bacillati</taxon>
        <taxon>Actinomycetota</taxon>
        <taxon>Actinomycetes</taxon>
        <taxon>Kitasatosporales</taxon>
        <taxon>Streptomycetaceae</taxon>
        <taxon>Streptomyces</taxon>
    </lineage>
</organism>
<gene>
    <name evidence="3" type="ORF">GCM10009544_10940</name>
</gene>
<evidence type="ECO:0000313" key="3">
    <source>
        <dbReference type="EMBL" id="GAA0449906.1"/>
    </source>
</evidence>
<keyword evidence="2" id="KW-1133">Transmembrane helix</keyword>
<feature type="transmembrane region" description="Helical" evidence="2">
    <location>
        <begin position="235"/>
        <end position="255"/>
    </location>
</feature>
<feature type="transmembrane region" description="Helical" evidence="2">
    <location>
        <begin position="196"/>
        <end position="223"/>
    </location>
</feature>
<evidence type="ECO:0000256" key="2">
    <source>
        <dbReference type="SAM" id="Phobius"/>
    </source>
</evidence>
<dbReference type="EMBL" id="BAAAHB010000006">
    <property type="protein sequence ID" value="GAA0449906.1"/>
    <property type="molecule type" value="Genomic_DNA"/>
</dbReference>
<accession>A0ABP3JD18</accession>
<comment type="caution">
    <text evidence="3">The sequence shown here is derived from an EMBL/GenBank/DDBJ whole genome shotgun (WGS) entry which is preliminary data.</text>
</comment>
<feature type="compositionally biased region" description="Low complexity" evidence="1">
    <location>
        <begin position="167"/>
        <end position="178"/>
    </location>
</feature>
<evidence type="ECO:0000313" key="4">
    <source>
        <dbReference type="Proteomes" id="UP001499895"/>
    </source>
</evidence>
<reference evidence="4" key="1">
    <citation type="journal article" date="2019" name="Int. J. Syst. Evol. Microbiol.">
        <title>The Global Catalogue of Microorganisms (GCM) 10K type strain sequencing project: providing services to taxonomists for standard genome sequencing and annotation.</title>
        <authorList>
            <consortium name="The Broad Institute Genomics Platform"/>
            <consortium name="The Broad Institute Genome Sequencing Center for Infectious Disease"/>
            <person name="Wu L."/>
            <person name="Ma J."/>
        </authorList>
    </citation>
    <scope>NUCLEOTIDE SEQUENCE [LARGE SCALE GENOMIC DNA]</scope>
    <source>
        <strain evidence="4">JCM 10649</strain>
    </source>
</reference>
<keyword evidence="2" id="KW-0472">Membrane</keyword>
<evidence type="ECO:0000256" key="1">
    <source>
        <dbReference type="SAM" id="MobiDB-lite"/>
    </source>
</evidence>
<keyword evidence="4" id="KW-1185">Reference proteome</keyword>
<protein>
    <submittedName>
        <fullName evidence="3">Membrane protein</fullName>
    </submittedName>
</protein>
<dbReference type="Proteomes" id="UP001499895">
    <property type="component" value="Unassembled WGS sequence"/>
</dbReference>